<keyword evidence="4" id="KW-0547">Nucleotide-binding</keyword>
<keyword evidence="3" id="KW-0472">Membrane</keyword>
<dbReference type="InterPro" id="IPR003439">
    <property type="entry name" value="ABC_transporter-like_ATP-bd"/>
</dbReference>
<organism evidence="9 10">
    <name type="scientific">Bordetella genomosp. 9</name>
    <dbReference type="NCBI Taxonomy" id="1416803"/>
    <lineage>
        <taxon>Bacteria</taxon>
        <taxon>Pseudomonadati</taxon>
        <taxon>Pseudomonadota</taxon>
        <taxon>Betaproteobacteria</taxon>
        <taxon>Burkholderiales</taxon>
        <taxon>Alcaligenaceae</taxon>
        <taxon>Bordetella</taxon>
    </lineage>
</organism>
<evidence type="ECO:0000256" key="1">
    <source>
        <dbReference type="ARBA" id="ARBA00005417"/>
    </source>
</evidence>
<dbReference type="Pfam" id="PF00005">
    <property type="entry name" value="ABC_tran"/>
    <property type="match status" value="1"/>
</dbReference>
<evidence type="ECO:0000313" key="10">
    <source>
        <dbReference type="Proteomes" id="UP000194139"/>
    </source>
</evidence>
<dbReference type="GO" id="GO:0015807">
    <property type="term" value="P:L-amino acid transport"/>
    <property type="evidence" value="ECO:0007669"/>
    <property type="project" value="TreeGrafter"/>
</dbReference>
<evidence type="ECO:0000256" key="7">
    <source>
        <dbReference type="SAM" id="MobiDB-lite"/>
    </source>
</evidence>
<accession>A0A1W6Z544</accession>
<evidence type="ECO:0000256" key="6">
    <source>
        <dbReference type="ARBA" id="ARBA00022970"/>
    </source>
</evidence>
<dbReference type="Gene3D" id="3.40.50.300">
    <property type="entry name" value="P-loop containing nucleotide triphosphate hydrolases"/>
    <property type="match status" value="1"/>
</dbReference>
<sequence length="265" mass="28178">MSAPGRPKGASSPGEEVAQRQENTPVSGAPLLSLSNVHAGYGKLKALHGVSMEIAQGEVVALIGANGAGKSTILRTVSGLIAPMAGDVRFDGRPIGGMQAPDILAMGLAHCPEERHIWPEMTVQENLELGAYLCRSRAEVQRRVGIAFHRFPRLKERQRQLAGTLSGGEQQMLAIARALMSEPRLLMLDEPSLGLSPKMALEVFQVVREISAHGVTVLVVEQNVHNALSVASRAYVVETGRIAAEKESNALLGDPELLNAYLGGG</sequence>
<keyword evidence="6" id="KW-0029">Amino-acid transport</keyword>
<dbReference type="SMART" id="SM00382">
    <property type="entry name" value="AAA"/>
    <property type="match status" value="1"/>
</dbReference>
<keyword evidence="5 9" id="KW-0067">ATP-binding</keyword>
<dbReference type="PROSITE" id="PS50893">
    <property type="entry name" value="ABC_TRANSPORTER_2"/>
    <property type="match status" value="1"/>
</dbReference>
<feature type="domain" description="ABC transporter" evidence="8">
    <location>
        <begin position="32"/>
        <end position="264"/>
    </location>
</feature>
<protein>
    <submittedName>
        <fullName evidence="9">ABC transporter ATP-binding protein</fullName>
    </submittedName>
</protein>
<keyword evidence="10" id="KW-1185">Reference proteome</keyword>
<proteinExistence type="inferred from homology"/>
<keyword evidence="3" id="KW-1003">Cell membrane</keyword>
<evidence type="ECO:0000256" key="3">
    <source>
        <dbReference type="ARBA" id="ARBA00022475"/>
    </source>
</evidence>
<dbReference type="InterPro" id="IPR017871">
    <property type="entry name" value="ABC_transporter-like_CS"/>
</dbReference>
<evidence type="ECO:0000313" key="9">
    <source>
        <dbReference type="EMBL" id="ARP88304.1"/>
    </source>
</evidence>
<evidence type="ECO:0000256" key="5">
    <source>
        <dbReference type="ARBA" id="ARBA00022840"/>
    </source>
</evidence>
<comment type="similarity">
    <text evidence="1">Belongs to the ABC transporter superfamily.</text>
</comment>
<dbReference type="EMBL" id="CP021109">
    <property type="protein sequence ID" value="ARP88304.1"/>
    <property type="molecule type" value="Genomic_DNA"/>
</dbReference>
<dbReference type="Proteomes" id="UP000194139">
    <property type="component" value="Chromosome"/>
</dbReference>
<reference evidence="9 10" key="1">
    <citation type="submission" date="2017-05" db="EMBL/GenBank/DDBJ databases">
        <title>Complete and WGS of Bordetella genogroups.</title>
        <authorList>
            <person name="Spilker T."/>
            <person name="LiPuma J."/>
        </authorList>
    </citation>
    <scope>NUCLEOTIDE SEQUENCE [LARGE SCALE GENOMIC DNA]</scope>
    <source>
        <strain evidence="9 10">AU17164</strain>
    </source>
</reference>
<dbReference type="InterPro" id="IPR027417">
    <property type="entry name" value="P-loop_NTPase"/>
</dbReference>
<dbReference type="PANTHER" id="PTHR43820:SF4">
    <property type="entry name" value="HIGH-AFFINITY BRANCHED-CHAIN AMINO ACID TRANSPORT ATP-BINDING PROTEIN LIVF"/>
    <property type="match status" value="1"/>
</dbReference>
<dbReference type="SUPFAM" id="SSF52540">
    <property type="entry name" value="P-loop containing nucleoside triphosphate hydrolases"/>
    <property type="match status" value="1"/>
</dbReference>
<dbReference type="GO" id="GO:0005524">
    <property type="term" value="F:ATP binding"/>
    <property type="evidence" value="ECO:0007669"/>
    <property type="project" value="UniProtKB-KW"/>
</dbReference>
<evidence type="ECO:0000256" key="2">
    <source>
        <dbReference type="ARBA" id="ARBA00022448"/>
    </source>
</evidence>
<dbReference type="GO" id="GO:0015658">
    <property type="term" value="F:branched-chain amino acid transmembrane transporter activity"/>
    <property type="evidence" value="ECO:0007669"/>
    <property type="project" value="TreeGrafter"/>
</dbReference>
<name>A0A1W6Z544_9BORD</name>
<dbReference type="PROSITE" id="PS00211">
    <property type="entry name" value="ABC_TRANSPORTER_1"/>
    <property type="match status" value="1"/>
</dbReference>
<gene>
    <name evidence="9" type="ORF">CAL13_20370</name>
</gene>
<keyword evidence="2" id="KW-0813">Transport</keyword>
<dbReference type="AlphaFoldDB" id="A0A1W6Z544"/>
<dbReference type="GO" id="GO:0016887">
    <property type="term" value="F:ATP hydrolysis activity"/>
    <property type="evidence" value="ECO:0007669"/>
    <property type="project" value="InterPro"/>
</dbReference>
<evidence type="ECO:0000259" key="8">
    <source>
        <dbReference type="PROSITE" id="PS50893"/>
    </source>
</evidence>
<feature type="region of interest" description="Disordered" evidence="7">
    <location>
        <begin position="1"/>
        <end position="29"/>
    </location>
</feature>
<dbReference type="InterPro" id="IPR003593">
    <property type="entry name" value="AAA+_ATPase"/>
</dbReference>
<dbReference type="CDD" id="cd03224">
    <property type="entry name" value="ABC_TM1139_LivF_branched"/>
    <property type="match status" value="1"/>
</dbReference>
<dbReference type="InterPro" id="IPR052156">
    <property type="entry name" value="BCAA_Transport_ATP-bd_LivF"/>
</dbReference>
<evidence type="ECO:0000256" key="4">
    <source>
        <dbReference type="ARBA" id="ARBA00022741"/>
    </source>
</evidence>
<dbReference type="PANTHER" id="PTHR43820">
    <property type="entry name" value="HIGH-AFFINITY BRANCHED-CHAIN AMINO ACID TRANSPORT ATP-BINDING PROTEIN LIVF"/>
    <property type="match status" value="1"/>
</dbReference>